<organism evidence="1 2">
    <name type="scientific">Cochliobolus sativus</name>
    <name type="common">Common root rot and spot blotch fungus</name>
    <name type="synonym">Bipolaris sorokiniana</name>
    <dbReference type="NCBI Taxonomy" id="45130"/>
    <lineage>
        <taxon>Eukaryota</taxon>
        <taxon>Fungi</taxon>
        <taxon>Dikarya</taxon>
        <taxon>Ascomycota</taxon>
        <taxon>Pezizomycotina</taxon>
        <taxon>Dothideomycetes</taxon>
        <taxon>Pleosporomycetidae</taxon>
        <taxon>Pleosporales</taxon>
        <taxon>Pleosporineae</taxon>
        <taxon>Pleosporaceae</taxon>
        <taxon>Bipolaris</taxon>
    </lineage>
</organism>
<evidence type="ECO:0008006" key="3">
    <source>
        <dbReference type="Google" id="ProtNLM"/>
    </source>
</evidence>
<evidence type="ECO:0000313" key="1">
    <source>
        <dbReference type="EMBL" id="KAF5844164.1"/>
    </source>
</evidence>
<proteinExistence type="predicted"/>
<accession>A0A8H5Z8Y7</accession>
<evidence type="ECO:0000313" key="2">
    <source>
        <dbReference type="Proteomes" id="UP000624244"/>
    </source>
</evidence>
<dbReference type="AlphaFoldDB" id="A0A8H5Z8Y7"/>
<sequence length="272" mass="30868">MVKPVEVLMKRRAYLERTIDYLFVLPVDLWNKARENLPQIWIEVSYLQKNLSSLEFLSRADEDTLKEVRVTGITQGMNECGSACDKFIRQLTRWTEKGVDSFTGKLKFKLHSAQIEKNRTRLWATARMLDMTVGILTLKLVHKSVAERAVEMSTLKQAVVDWKLQAEQERERISVGLKAIGESEGSGVFDELDEEESVLKSFVKQSDQTVEQLRAIKLKESITHIKVDEESVARLGMPATVVDKVSEQTISNLDIGKKSNVAAGIWEGKVEI</sequence>
<name>A0A8H5Z8Y7_COCSA</name>
<protein>
    <recommendedName>
        <fullName evidence="3">Fungal N-terminal domain-containing protein</fullName>
    </recommendedName>
</protein>
<gene>
    <name evidence="1" type="ORF">GGP41_002274</name>
</gene>
<dbReference type="EMBL" id="WNKQ01000027">
    <property type="protein sequence ID" value="KAF5844164.1"/>
    <property type="molecule type" value="Genomic_DNA"/>
</dbReference>
<reference evidence="1" key="1">
    <citation type="submission" date="2019-11" db="EMBL/GenBank/DDBJ databases">
        <title>Bipolaris sorokiniana Genome sequencing.</title>
        <authorList>
            <person name="Wang H."/>
        </authorList>
    </citation>
    <scope>NUCLEOTIDE SEQUENCE</scope>
</reference>
<comment type="caution">
    <text evidence="1">The sequence shown here is derived from an EMBL/GenBank/DDBJ whole genome shotgun (WGS) entry which is preliminary data.</text>
</comment>
<dbReference type="Proteomes" id="UP000624244">
    <property type="component" value="Unassembled WGS sequence"/>
</dbReference>